<dbReference type="GO" id="GO:0032259">
    <property type="term" value="P:methylation"/>
    <property type="evidence" value="ECO:0007669"/>
    <property type="project" value="UniProtKB-KW"/>
</dbReference>
<evidence type="ECO:0000313" key="9">
    <source>
        <dbReference type="Proteomes" id="UP000607653"/>
    </source>
</evidence>
<protein>
    <submittedName>
        <fullName evidence="8">Uncharacterized protein</fullName>
    </submittedName>
</protein>
<feature type="region of interest" description="Disordered" evidence="6">
    <location>
        <begin position="144"/>
        <end position="164"/>
    </location>
</feature>
<evidence type="ECO:0000256" key="5">
    <source>
        <dbReference type="ARBA" id="ARBA00037847"/>
    </source>
</evidence>
<evidence type="ECO:0000256" key="1">
    <source>
        <dbReference type="ARBA" id="ARBA00004606"/>
    </source>
</evidence>
<evidence type="ECO:0000256" key="4">
    <source>
        <dbReference type="ARBA" id="ARBA00022968"/>
    </source>
</evidence>
<keyword evidence="7" id="KW-0812">Transmembrane</keyword>
<sequence>MQSKERERKRPISSEMQKQTSSKSSKSFRGFLPVLLYPLLFFTLLTVITVSSKVSYPYFTFSTTNANATTRDHIVLPYSIHSQISRLQTQLGSLLEQLHTENPQSKAVTKFADQVLGIAVSLDKLVGSLSGQYREPLADEKEMSTVTVDESFSEGEADEDEAEERSVRLKMFQSSELRGYTSPKPNRQSGKKNFLGVEAVYPSVGLACAGVASNIDRFMTYKAFSMCPDDWVVAQKLTVAGCEPLPRRRCFTKSPPGYGKPFPLNSSLWTLPSDSNILWTHYKCKDYSCLVSNNTVGKRGFFKCADCFDLSKRGWEVPANQTTSAEFTVDEVLRLKPGEIRIGLDFSPTTGTFAAIMKEKNVTIASATLNLGAPFNEVIALRGLLPLYISIGSRLPFFDNTLDIIHSTLFLDGWIGLDLLQYVLLDWDRVLRPKGLLWVDRFFCSKEDMKVYLDAFSKLGYKKLLWRVVPKMDKMEDELFFSAVLEKPLRG</sequence>
<proteinExistence type="inferred from homology"/>
<gene>
    <name evidence="8" type="ORF">HUJ06_005722</name>
</gene>
<evidence type="ECO:0000313" key="8">
    <source>
        <dbReference type="EMBL" id="DAD35082.1"/>
    </source>
</evidence>
<keyword evidence="3" id="KW-0489">Methyltransferase</keyword>
<keyword evidence="3" id="KW-0808">Transferase</keyword>
<comment type="similarity">
    <text evidence="2">Belongs to the methyltransferase superfamily.</text>
</comment>
<organism evidence="8 9">
    <name type="scientific">Nelumbo nucifera</name>
    <name type="common">Sacred lotus</name>
    <dbReference type="NCBI Taxonomy" id="4432"/>
    <lineage>
        <taxon>Eukaryota</taxon>
        <taxon>Viridiplantae</taxon>
        <taxon>Streptophyta</taxon>
        <taxon>Embryophyta</taxon>
        <taxon>Tracheophyta</taxon>
        <taxon>Spermatophyta</taxon>
        <taxon>Magnoliopsida</taxon>
        <taxon>Proteales</taxon>
        <taxon>Nelumbonaceae</taxon>
        <taxon>Nelumbo</taxon>
    </lineage>
</organism>
<dbReference type="InterPro" id="IPR004159">
    <property type="entry name" value="Put_SAM_MeTrfase"/>
</dbReference>
<evidence type="ECO:0000256" key="2">
    <source>
        <dbReference type="ARBA" id="ARBA00008361"/>
    </source>
</evidence>
<feature type="compositionally biased region" description="Basic and acidic residues" evidence="6">
    <location>
        <begin position="1"/>
        <end position="12"/>
    </location>
</feature>
<name>A0A822YR45_NELNU</name>
<feature type="region of interest" description="Disordered" evidence="6">
    <location>
        <begin position="1"/>
        <end position="21"/>
    </location>
</feature>
<keyword evidence="7" id="KW-1133">Transmembrane helix</keyword>
<keyword evidence="9" id="KW-1185">Reference proteome</keyword>
<accession>A0A822YR45</accession>
<feature type="transmembrane region" description="Helical" evidence="7">
    <location>
        <begin position="31"/>
        <end position="50"/>
    </location>
</feature>
<comment type="caution">
    <text evidence="8">The sequence shown here is derived from an EMBL/GenBank/DDBJ whole genome shotgun (WGS) entry which is preliminary data.</text>
</comment>
<evidence type="ECO:0000256" key="6">
    <source>
        <dbReference type="SAM" id="MobiDB-lite"/>
    </source>
</evidence>
<dbReference type="PANTHER" id="PTHR44067:SF12">
    <property type="entry name" value="METHYLTRANSFERASE TYPE 11 DOMAIN-CONTAINING PROTEIN"/>
    <property type="match status" value="1"/>
</dbReference>
<evidence type="ECO:0000256" key="3">
    <source>
        <dbReference type="ARBA" id="ARBA00022603"/>
    </source>
</evidence>
<reference evidence="8 9" key="1">
    <citation type="journal article" date="2020" name="Mol. Biol. Evol.">
        <title>Distinct Expression and Methylation Patterns for Genes with Different Fates following a Single Whole-Genome Duplication in Flowering Plants.</title>
        <authorList>
            <person name="Shi T."/>
            <person name="Rahmani R.S."/>
            <person name="Gugger P.F."/>
            <person name="Wang M."/>
            <person name="Li H."/>
            <person name="Zhang Y."/>
            <person name="Li Z."/>
            <person name="Wang Q."/>
            <person name="Van de Peer Y."/>
            <person name="Marchal K."/>
            <person name="Chen J."/>
        </authorList>
    </citation>
    <scope>NUCLEOTIDE SEQUENCE [LARGE SCALE GENOMIC DNA]</scope>
    <source>
        <tissue evidence="8">Leaf</tissue>
    </source>
</reference>
<dbReference type="EMBL" id="DUZY01000004">
    <property type="protein sequence ID" value="DAD35082.1"/>
    <property type="molecule type" value="Genomic_DNA"/>
</dbReference>
<dbReference type="Proteomes" id="UP000607653">
    <property type="component" value="Unassembled WGS sequence"/>
</dbReference>
<keyword evidence="4" id="KW-0735">Signal-anchor</keyword>
<feature type="compositionally biased region" description="Acidic residues" evidence="6">
    <location>
        <begin position="151"/>
        <end position="163"/>
    </location>
</feature>
<dbReference type="GO" id="GO:0012505">
    <property type="term" value="C:endomembrane system"/>
    <property type="evidence" value="ECO:0007669"/>
    <property type="project" value="UniProtKB-SubCell"/>
</dbReference>
<comment type="subcellular location">
    <subcellularLocation>
        <location evidence="5">Endomembrane system</location>
        <topology evidence="5">Single-pass membrane protein</topology>
    </subcellularLocation>
    <subcellularLocation>
        <location evidence="1">Membrane</location>
        <topology evidence="1">Single-pass type II membrane protein</topology>
    </subcellularLocation>
</comment>
<keyword evidence="7" id="KW-0472">Membrane</keyword>
<dbReference type="InterPro" id="IPR029063">
    <property type="entry name" value="SAM-dependent_MTases_sf"/>
</dbReference>
<dbReference type="InterPro" id="IPR053223">
    <property type="entry name" value="Prob_Methyltransferase"/>
</dbReference>
<dbReference type="AlphaFoldDB" id="A0A822YR45"/>
<dbReference type="GO" id="GO:0008168">
    <property type="term" value="F:methyltransferase activity"/>
    <property type="evidence" value="ECO:0007669"/>
    <property type="project" value="UniProtKB-KW"/>
</dbReference>
<dbReference type="SUPFAM" id="SSF53335">
    <property type="entry name" value="S-adenosyl-L-methionine-dependent methyltransferases"/>
    <property type="match status" value="1"/>
</dbReference>
<dbReference type="PANTHER" id="PTHR44067">
    <property type="entry name" value="S-ADENOSYL-L-METHIONINE-DEPENDENT METHYLTRANSFERASE SUPERFAMILY PROTEIN-RELATED"/>
    <property type="match status" value="1"/>
</dbReference>
<dbReference type="Pfam" id="PF03141">
    <property type="entry name" value="Methyltransf_29"/>
    <property type="match status" value="1"/>
</dbReference>
<dbReference type="GO" id="GO:0016020">
    <property type="term" value="C:membrane"/>
    <property type="evidence" value="ECO:0007669"/>
    <property type="project" value="UniProtKB-SubCell"/>
</dbReference>
<evidence type="ECO:0000256" key="7">
    <source>
        <dbReference type="SAM" id="Phobius"/>
    </source>
</evidence>